<evidence type="ECO:0000256" key="1">
    <source>
        <dbReference type="ARBA" id="ARBA00022801"/>
    </source>
</evidence>
<comment type="caution">
    <text evidence="4">The sequence shown here is derived from an EMBL/GenBank/DDBJ whole genome shotgun (WGS) entry which is preliminary data.</text>
</comment>
<keyword evidence="5" id="KW-1185">Reference proteome</keyword>
<sequence length="300" mass="33687">MDWDATYQKTPSEELDHQYSPSRWSKRMGSDVIVADHAQVTGIESGHAKRDLDCELDIPYGKKPKQKLDIFGSKSLSSDAPIFVYIHGGYWQFLEKEKSSFMAPTLVKAGAVVIPVGYEYAPQANMDEIVTQIKEAVTYIIKWAVQRGSRGVYISGHSAGAHLAAMMLSVDWMTECNLTSDIVKGAVLVSGVFDLRPIVYTYVNDPLKMTSESAWNNSPCKHVEAIAHLSRHRNILIAVGEFDSPSFIKQSQQFEKALDTRGLSTRFLNIEGLDHFNIVENLRFEDNLLLKEVLTLLELM</sequence>
<dbReference type="InterPro" id="IPR029058">
    <property type="entry name" value="AB_hydrolase_fold"/>
</dbReference>
<gene>
    <name evidence="4" type="ORF">KP79_PYT07079</name>
</gene>
<dbReference type="InterPro" id="IPR049492">
    <property type="entry name" value="BD-FAE-like_dom"/>
</dbReference>
<dbReference type="InterPro" id="IPR050300">
    <property type="entry name" value="GDXG_lipolytic_enzyme"/>
</dbReference>
<dbReference type="Pfam" id="PF20434">
    <property type="entry name" value="BD-FAE"/>
    <property type="match status" value="1"/>
</dbReference>
<organism evidence="4 5">
    <name type="scientific">Mizuhopecten yessoensis</name>
    <name type="common">Japanese scallop</name>
    <name type="synonym">Patinopecten yessoensis</name>
    <dbReference type="NCBI Taxonomy" id="6573"/>
    <lineage>
        <taxon>Eukaryota</taxon>
        <taxon>Metazoa</taxon>
        <taxon>Spiralia</taxon>
        <taxon>Lophotrochozoa</taxon>
        <taxon>Mollusca</taxon>
        <taxon>Bivalvia</taxon>
        <taxon>Autobranchia</taxon>
        <taxon>Pteriomorphia</taxon>
        <taxon>Pectinida</taxon>
        <taxon>Pectinoidea</taxon>
        <taxon>Pectinidae</taxon>
        <taxon>Mizuhopecten</taxon>
    </lineage>
</organism>
<proteinExistence type="predicted"/>
<feature type="domain" description="BD-FAE-like" evidence="3">
    <location>
        <begin position="68"/>
        <end position="258"/>
    </location>
</feature>
<dbReference type="PANTHER" id="PTHR48081:SF33">
    <property type="entry name" value="KYNURENINE FORMAMIDASE"/>
    <property type="match status" value="1"/>
</dbReference>
<keyword evidence="1" id="KW-0378">Hydrolase</keyword>
<evidence type="ECO:0000256" key="2">
    <source>
        <dbReference type="SAM" id="MobiDB-lite"/>
    </source>
</evidence>
<dbReference type="SUPFAM" id="SSF53474">
    <property type="entry name" value="alpha/beta-Hydrolases"/>
    <property type="match status" value="1"/>
</dbReference>
<dbReference type="PANTHER" id="PTHR48081">
    <property type="entry name" value="AB HYDROLASE SUPERFAMILY PROTEIN C4A8.06C"/>
    <property type="match status" value="1"/>
</dbReference>
<name>A0A210QA33_MIZYE</name>
<dbReference type="EMBL" id="NEDP02004470">
    <property type="protein sequence ID" value="OWF45559.1"/>
    <property type="molecule type" value="Genomic_DNA"/>
</dbReference>
<dbReference type="Gene3D" id="3.40.50.1820">
    <property type="entry name" value="alpha/beta hydrolase"/>
    <property type="match status" value="1"/>
</dbReference>
<dbReference type="AlphaFoldDB" id="A0A210QA33"/>
<protein>
    <submittedName>
        <fullName evidence="4">Kynurenine formamidase</fullName>
    </submittedName>
</protein>
<evidence type="ECO:0000313" key="4">
    <source>
        <dbReference type="EMBL" id="OWF45559.1"/>
    </source>
</evidence>
<reference evidence="4 5" key="1">
    <citation type="journal article" date="2017" name="Nat. Ecol. Evol.">
        <title>Scallop genome provides insights into evolution of bilaterian karyotype and development.</title>
        <authorList>
            <person name="Wang S."/>
            <person name="Zhang J."/>
            <person name="Jiao W."/>
            <person name="Li J."/>
            <person name="Xun X."/>
            <person name="Sun Y."/>
            <person name="Guo X."/>
            <person name="Huan P."/>
            <person name="Dong B."/>
            <person name="Zhang L."/>
            <person name="Hu X."/>
            <person name="Sun X."/>
            <person name="Wang J."/>
            <person name="Zhao C."/>
            <person name="Wang Y."/>
            <person name="Wang D."/>
            <person name="Huang X."/>
            <person name="Wang R."/>
            <person name="Lv J."/>
            <person name="Li Y."/>
            <person name="Zhang Z."/>
            <person name="Liu B."/>
            <person name="Lu W."/>
            <person name="Hui Y."/>
            <person name="Liang J."/>
            <person name="Zhou Z."/>
            <person name="Hou R."/>
            <person name="Li X."/>
            <person name="Liu Y."/>
            <person name="Li H."/>
            <person name="Ning X."/>
            <person name="Lin Y."/>
            <person name="Zhao L."/>
            <person name="Xing Q."/>
            <person name="Dou J."/>
            <person name="Li Y."/>
            <person name="Mao J."/>
            <person name="Guo H."/>
            <person name="Dou H."/>
            <person name="Li T."/>
            <person name="Mu C."/>
            <person name="Jiang W."/>
            <person name="Fu Q."/>
            <person name="Fu X."/>
            <person name="Miao Y."/>
            <person name="Liu J."/>
            <person name="Yu Q."/>
            <person name="Li R."/>
            <person name="Liao H."/>
            <person name="Li X."/>
            <person name="Kong Y."/>
            <person name="Jiang Z."/>
            <person name="Chourrout D."/>
            <person name="Li R."/>
            <person name="Bao Z."/>
        </authorList>
    </citation>
    <scope>NUCLEOTIDE SEQUENCE [LARGE SCALE GENOMIC DNA]</scope>
    <source>
        <strain evidence="4 5">PY_sf001</strain>
    </source>
</reference>
<dbReference type="OrthoDB" id="433474at2759"/>
<evidence type="ECO:0000313" key="5">
    <source>
        <dbReference type="Proteomes" id="UP000242188"/>
    </source>
</evidence>
<accession>A0A210QA33</accession>
<dbReference type="Proteomes" id="UP000242188">
    <property type="component" value="Unassembled WGS sequence"/>
</dbReference>
<feature type="region of interest" description="Disordered" evidence="2">
    <location>
        <begin position="1"/>
        <end position="22"/>
    </location>
</feature>
<dbReference type="STRING" id="6573.A0A210QA33"/>
<dbReference type="GO" id="GO:0004061">
    <property type="term" value="F:arylformamidase activity"/>
    <property type="evidence" value="ECO:0007669"/>
    <property type="project" value="TreeGrafter"/>
</dbReference>
<evidence type="ECO:0000259" key="3">
    <source>
        <dbReference type="Pfam" id="PF20434"/>
    </source>
</evidence>